<dbReference type="Gene3D" id="1.10.418.10">
    <property type="entry name" value="Calponin-like domain"/>
    <property type="match status" value="1"/>
</dbReference>
<evidence type="ECO:0000256" key="1">
    <source>
        <dbReference type="ARBA" id="ARBA00022468"/>
    </source>
</evidence>
<dbReference type="SUPFAM" id="SSF47576">
    <property type="entry name" value="Calponin-homology domain, CH-domain"/>
    <property type="match status" value="1"/>
</dbReference>
<accession>A0AAV7YF53</accession>
<dbReference type="InterPro" id="IPR036872">
    <property type="entry name" value="CH_dom_sf"/>
</dbReference>
<dbReference type="PROSITE" id="PS00509">
    <property type="entry name" value="RAS_GTPASE_ACTIV_1"/>
    <property type="match status" value="1"/>
</dbReference>
<dbReference type="PROSITE" id="PS50021">
    <property type="entry name" value="CH"/>
    <property type="match status" value="1"/>
</dbReference>
<keyword evidence="1" id="KW-0343">GTPase activation</keyword>
<name>A0AAV7YF53_9EUKA</name>
<evidence type="ECO:0000259" key="4">
    <source>
        <dbReference type="PROSITE" id="PS50021"/>
    </source>
</evidence>
<feature type="compositionally biased region" description="Acidic residues" evidence="2">
    <location>
        <begin position="169"/>
        <end position="179"/>
    </location>
</feature>
<dbReference type="InterPro" id="IPR039360">
    <property type="entry name" value="Ras_GTPase"/>
</dbReference>
<dbReference type="InterPro" id="IPR001715">
    <property type="entry name" value="CH_dom"/>
</dbReference>
<reference evidence="5" key="1">
    <citation type="submission" date="2022-08" db="EMBL/GenBank/DDBJ databases">
        <title>Novel sulphate-reducing endosymbionts in the free-living metamonad Anaeramoeba.</title>
        <authorList>
            <person name="Jerlstrom-Hultqvist J."/>
            <person name="Cepicka I."/>
            <person name="Gallot-Lavallee L."/>
            <person name="Salas-Leiva D."/>
            <person name="Curtis B.A."/>
            <person name="Zahonova K."/>
            <person name="Pipaliya S."/>
            <person name="Dacks J."/>
            <person name="Roger A.J."/>
        </authorList>
    </citation>
    <scope>NUCLEOTIDE SEQUENCE</scope>
    <source>
        <strain evidence="5">Busselton2</strain>
    </source>
</reference>
<feature type="compositionally biased region" description="Basic and acidic residues" evidence="2">
    <location>
        <begin position="180"/>
        <end position="201"/>
    </location>
</feature>
<dbReference type="SMART" id="SM00323">
    <property type="entry name" value="RasGAP"/>
    <property type="match status" value="1"/>
</dbReference>
<dbReference type="Pfam" id="PF00616">
    <property type="entry name" value="RasGAP"/>
    <property type="match status" value="1"/>
</dbReference>
<proteinExistence type="predicted"/>
<feature type="region of interest" description="Disordered" evidence="2">
    <location>
        <begin position="169"/>
        <end position="201"/>
    </location>
</feature>
<dbReference type="Gene3D" id="1.10.506.10">
    <property type="entry name" value="GTPase Activation - p120gap, domain 1"/>
    <property type="match status" value="1"/>
</dbReference>
<feature type="domain" description="Ras-GAP" evidence="3">
    <location>
        <begin position="530"/>
        <end position="749"/>
    </location>
</feature>
<dbReference type="InterPro" id="IPR001936">
    <property type="entry name" value="RasGAP_dom"/>
</dbReference>
<dbReference type="EMBL" id="JANTQA010000063">
    <property type="protein sequence ID" value="KAJ3427226.1"/>
    <property type="molecule type" value="Genomic_DNA"/>
</dbReference>
<dbReference type="PANTHER" id="PTHR10194">
    <property type="entry name" value="RAS GTPASE-ACTIVATING PROTEINS"/>
    <property type="match status" value="1"/>
</dbReference>
<gene>
    <name evidence="5" type="ORF">M0812_26806</name>
</gene>
<dbReference type="PANTHER" id="PTHR10194:SF60">
    <property type="entry name" value="RAS GTPASE-ACTIVATING PROTEIN RASKOL"/>
    <property type="match status" value="1"/>
</dbReference>
<evidence type="ECO:0000313" key="6">
    <source>
        <dbReference type="Proteomes" id="UP001146793"/>
    </source>
</evidence>
<evidence type="ECO:0000313" key="5">
    <source>
        <dbReference type="EMBL" id="KAJ3427226.1"/>
    </source>
</evidence>
<dbReference type="AlphaFoldDB" id="A0AAV7YF53"/>
<comment type="caution">
    <text evidence="5">The sequence shown here is derived from an EMBL/GenBank/DDBJ whole genome shotgun (WGS) entry which is preliminary data.</text>
</comment>
<evidence type="ECO:0000256" key="2">
    <source>
        <dbReference type="SAM" id="MobiDB-lite"/>
    </source>
</evidence>
<dbReference type="Proteomes" id="UP001146793">
    <property type="component" value="Unassembled WGS sequence"/>
</dbReference>
<dbReference type="SUPFAM" id="SSF48350">
    <property type="entry name" value="GTPase activation domain, GAP"/>
    <property type="match status" value="1"/>
</dbReference>
<evidence type="ECO:0000259" key="3">
    <source>
        <dbReference type="PROSITE" id="PS50018"/>
    </source>
</evidence>
<protein>
    <submittedName>
        <fullName evidence="5">Neurofibromin</fullName>
    </submittedName>
</protein>
<feature type="domain" description="Calponin-homology (CH)" evidence="4">
    <location>
        <begin position="23"/>
        <end position="129"/>
    </location>
</feature>
<dbReference type="GO" id="GO:0005096">
    <property type="term" value="F:GTPase activator activity"/>
    <property type="evidence" value="ECO:0007669"/>
    <property type="project" value="UniProtKB-KW"/>
</dbReference>
<dbReference type="PROSITE" id="PS50018">
    <property type="entry name" value="RAS_GTPASE_ACTIV_2"/>
    <property type="match status" value="1"/>
</dbReference>
<dbReference type="InterPro" id="IPR023152">
    <property type="entry name" value="RasGAP_CS"/>
</dbReference>
<sequence>MENIFNDYYHLIGQVGKRIGNEILPLNSLLNWVNFQLSANYDNQIQLTNFNTDFQDCSVFVKLFGCFSSSPKILSLINSHTDHLERSKQFVKQFHNLQFKISAPSPQDIVSGNEFEIVVFLCKIFLHQTNLKNQNTNSYLTDQKNSENNHTLTITNRTLKKEKRIQLVEEEGGEEEEEEKKEKEKIKEKIKEKEKEKENTNTKKTVQEYYNLQGLETSNSEISVFNVLSKIGNKMFFNYETHQKKVLSSFLMIGKILPSTTNEFVNLKDKLLEFDNLPYSTNYSTKFSSLILSETFFKILKSFNIKNFEKNIEEKLKNKFLIIPISNIKQMENWMSGLLTILQEEKMIGANKEDLEQSIIALINQFFYSHRFKSRLTDEILQLFIKLKFINIYVMSKDYDKLQNIIFHCVDKFLPGYIDIESVKNGLLELFKDMDLNAEIENHVYLKMAQESSLEALGNTLYFVIDRLFGIKFGDLIQKFFSEGTKGKKRQKLYHNTILPKVRQIFEKLLSFEDSDNLIFSIQSSICKDKAKQYSPILFNLLDSVGLILPFIHSSIIDEVNKNPTPGSLFRSNSVGQKVLGFFIGKLCGNYLKETLQPTILEMIEKDLEYEIDPNKIITKRYGNDGKNNKINNLNIEENFNDLVKERNKIIESNLSNVLKYFRKILKNILNSFDKMPSEMRIICHYFKQVTEKKYPDNVEQIVGGFVFLRFFCPAIVSPFLRGIIDQKISKKLRRGLLLISSAIQYVSNGTIFKKPKNNIEKLNETILEYLPKRTKFLNQISDISKLNIEGLLTPLSRHLEFQGNLKGPISPIFVNSIYTLEREKTITPRQFAINLLISTNNFSKWQPNFFNKQYSEMFFERINQLSNNLKNFKKILTPIDSMVDNLLLKSKNKF</sequence>
<dbReference type="InterPro" id="IPR008936">
    <property type="entry name" value="Rho_GTPase_activation_prot"/>
</dbReference>
<dbReference type="Pfam" id="PF00307">
    <property type="entry name" value="CH"/>
    <property type="match status" value="1"/>
</dbReference>
<organism evidence="5 6">
    <name type="scientific">Anaeramoeba flamelloides</name>
    <dbReference type="NCBI Taxonomy" id="1746091"/>
    <lineage>
        <taxon>Eukaryota</taxon>
        <taxon>Metamonada</taxon>
        <taxon>Anaeramoebidae</taxon>
        <taxon>Anaeramoeba</taxon>
    </lineage>
</organism>